<reference evidence="2" key="1">
    <citation type="submission" date="2016-05" db="EMBL/GenBank/DDBJ databases">
        <title>Whole genome shotgun sequencing of cultured foodborne pathogen.</title>
        <authorList>
            <person name="Zheng J."/>
            <person name="Timme R."/>
            <person name="Allard M."/>
            <person name="Strain E."/>
            <person name="Luo Y."/>
            <person name="Brown E."/>
        </authorList>
    </citation>
    <scope>NUCLEOTIDE SEQUENCE [LARGE SCALE GENOMIC DNA]</scope>
    <source>
        <strain evidence="2">CFSAN034343</strain>
    </source>
</reference>
<proteinExistence type="predicted"/>
<comment type="caution">
    <text evidence="1">The sequence shown here is derived from an EMBL/GenBank/DDBJ whole genome shotgun (WGS) entry which is preliminary data.</text>
</comment>
<dbReference type="EMBL" id="LYND01000132">
    <property type="protein sequence ID" value="ODA08256.1"/>
    <property type="molecule type" value="Genomic_DNA"/>
</dbReference>
<sequence>MKIICKDNFDRESFSDSLVCENISEYYGEIVVNFLNANLSGDYSPNFYRLVDDDYELYKWEP</sequence>
<organism evidence="1 2">
    <name type="scientific">Paenibacillus polymyxa</name>
    <name type="common">Bacillus polymyxa</name>
    <dbReference type="NCBI Taxonomy" id="1406"/>
    <lineage>
        <taxon>Bacteria</taxon>
        <taxon>Bacillati</taxon>
        <taxon>Bacillota</taxon>
        <taxon>Bacilli</taxon>
        <taxon>Bacillales</taxon>
        <taxon>Paenibacillaceae</taxon>
        <taxon>Paenibacillus</taxon>
    </lineage>
</organism>
<evidence type="ECO:0000313" key="1">
    <source>
        <dbReference type="EMBL" id="ODA08256.1"/>
    </source>
</evidence>
<protein>
    <submittedName>
        <fullName evidence="1">Uncharacterized protein</fullName>
    </submittedName>
</protein>
<dbReference type="Proteomes" id="UP000094974">
    <property type="component" value="Unassembled WGS sequence"/>
</dbReference>
<name>A0ABX2ZHV1_PAEPO</name>
<evidence type="ECO:0000313" key="2">
    <source>
        <dbReference type="Proteomes" id="UP000094974"/>
    </source>
</evidence>
<accession>A0ABX2ZHV1</accession>
<keyword evidence="2" id="KW-1185">Reference proteome</keyword>
<gene>
    <name evidence="1" type="ORF">A7312_27710</name>
</gene>